<proteinExistence type="predicted"/>
<evidence type="ECO:0000313" key="3">
    <source>
        <dbReference type="Proteomes" id="UP000243887"/>
    </source>
</evidence>
<feature type="chain" id="PRO_5017407501" evidence="1">
    <location>
        <begin position="24"/>
        <end position="119"/>
    </location>
</feature>
<feature type="signal peptide" evidence="1">
    <location>
        <begin position="1"/>
        <end position="23"/>
    </location>
</feature>
<dbReference type="AlphaFoldDB" id="A0A1I3UZN1"/>
<accession>A0A1I3UZN1</accession>
<organism evidence="2 3">
    <name type="scientific">Myroides guanonis</name>
    <dbReference type="NCBI Taxonomy" id="1150112"/>
    <lineage>
        <taxon>Bacteria</taxon>
        <taxon>Pseudomonadati</taxon>
        <taxon>Bacteroidota</taxon>
        <taxon>Flavobacteriia</taxon>
        <taxon>Flavobacteriales</taxon>
        <taxon>Flavobacteriaceae</taxon>
        <taxon>Myroides</taxon>
    </lineage>
</organism>
<protein>
    <submittedName>
        <fullName evidence="2">Uncharacterized protein</fullName>
    </submittedName>
</protein>
<keyword evidence="1" id="KW-0732">Signal</keyword>
<sequence length="119" mass="13125">MKVLKTVIAAVAVFAMTIGSGFAMDINPPAEPVKRIVETVAEAPQQMQPVHTGPFYYEDASGNAVQLSAPLPTNCTLAVTSIDCIWNVGGNLVRLYAAIYFDMFELRWKVIFPLYERTI</sequence>
<evidence type="ECO:0000313" key="2">
    <source>
        <dbReference type="EMBL" id="SFJ88884.1"/>
    </source>
</evidence>
<reference evidence="3" key="1">
    <citation type="submission" date="2016-10" db="EMBL/GenBank/DDBJ databases">
        <authorList>
            <person name="Varghese N."/>
            <person name="Submissions S."/>
        </authorList>
    </citation>
    <scope>NUCLEOTIDE SEQUENCE [LARGE SCALE GENOMIC DNA]</scope>
    <source>
        <strain evidence="3">DSM 26542</strain>
    </source>
</reference>
<dbReference type="RefSeq" id="WP_143077785.1">
    <property type="nucleotide sequence ID" value="NZ_FORU01000022.1"/>
</dbReference>
<dbReference type="EMBL" id="FORU01000022">
    <property type="protein sequence ID" value="SFJ88884.1"/>
    <property type="molecule type" value="Genomic_DNA"/>
</dbReference>
<name>A0A1I3UZN1_9FLAO</name>
<gene>
    <name evidence="2" type="ORF">SAMN04487893_1228</name>
</gene>
<keyword evidence="3" id="KW-1185">Reference proteome</keyword>
<dbReference type="Proteomes" id="UP000243887">
    <property type="component" value="Unassembled WGS sequence"/>
</dbReference>
<evidence type="ECO:0000256" key="1">
    <source>
        <dbReference type="SAM" id="SignalP"/>
    </source>
</evidence>